<reference evidence="2" key="1">
    <citation type="journal article" date="2019" name="Int. J. Syst. Evol. Microbiol.">
        <title>The Global Catalogue of Microorganisms (GCM) 10K type strain sequencing project: providing services to taxonomists for standard genome sequencing and annotation.</title>
        <authorList>
            <consortium name="The Broad Institute Genomics Platform"/>
            <consortium name="The Broad Institute Genome Sequencing Center for Infectious Disease"/>
            <person name="Wu L."/>
            <person name="Ma J."/>
        </authorList>
    </citation>
    <scope>NUCLEOTIDE SEQUENCE [LARGE SCALE GENOMIC DNA]</scope>
    <source>
        <strain evidence="2">CCM 8391</strain>
    </source>
</reference>
<proteinExistence type="predicted"/>
<dbReference type="Proteomes" id="UP001596302">
    <property type="component" value="Unassembled WGS sequence"/>
</dbReference>
<organism evidence="1 2">
    <name type="scientific">Pseudonocardia hispaniensis</name>
    <dbReference type="NCBI Taxonomy" id="904933"/>
    <lineage>
        <taxon>Bacteria</taxon>
        <taxon>Bacillati</taxon>
        <taxon>Actinomycetota</taxon>
        <taxon>Actinomycetes</taxon>
        <taxon>Pseudonocardiales</taxon>
        <taxon>Pseudonocardiaceae</taxon>
        <taxon>Pseudonocardia</taxon>
    </lineage>
</organism>
<dbReference type="EMBL" id="JBHSQW010000014">
    <property type="protein sequence ID" value="MFC5993894.1"/>
    <property type="molecule type" value="Genomic_DNA"/>
</dbReference>
<protein>
    <submittedName>
        <fullName evidence="1">Uncharacterized protein</fullName>
    </submittedName>
</protein>
<evidence type="ECO:0000313" key="1">
    <source>
        <dbReference type="EMBL" id="MFC5993894.1"/>
    </source>
</evidence>
<name>A0ABW1J0B7_9PSEU</name>
<evidence type="ECO:0000313" key="2">
    <source>
        <dbReference type="Proteomes" id="UP001596302"/>
    </source>
</evidence>
<accession>A0ABW1J0B7</accession>
<gene>
    <name evidence="1" type="ORF">ACFQE5_06690</name>
</gene>
<dbReference type="RefSeq" id="WP_379583936.1">
    <property type="nucleotide sequence ID" value="NZ_JBHSQW010000014.1"/>
</dbReference>
<comment type="caution">
    <text evidence="1">The sequence shown here is derived from an EMBL/GenBank/DDBJ whole genome shotgun (WGS) entry which is preliminary data.</text>
</comment>
<keyword evidence="2" id="KW-1185">Reference proteome</keyword>
<sequence>MRKLAWRLSWLDRSIDPLDGLEIGRTNVLHGATAQDVDPRLRPETRQVRAMAAAADELCGRGAPTRS</sequence>